<dbReference type="EMBL" id="CP017151">
    <property type="protein sequence ID" value="AOR74021.1"/>
    <property type="molecule type" value="Genomic_DNA"/>
</dbReference>
<sequence length="40" mass="4673">MAPQTDSDIYVTLSQLHFRPKEKGQFELPGTKIYKNFTKD</sequence>
<organism evidence="1 2">
    <name type="scientific">Limosilactobacillus fermentum</name>
    <name type="common">Lactobacillus fermentum</name>
    <dbReference type="NCBI Taxonomy" id="1613"/>
    <lineage>
        <taxon>Bacteria</taxon>
        <taxon>Bacillati</taxon>
        <taxon>Bacillota</taxon>
        <taxon>Bacilli</taxon>
        <taxon>Lactobacillales</taxon>
        <taxon>Lactobacillaceae</taxon>
        <taxon>Limosilactobacillus</taxon>
    </lineage>
</organism>
<evidence type="ECO:0000313" key="1">
    <source>
        <dbReference type="EMBL" id="AOR74021.1"/>
    </source>
</evidence>
<proteinExistence type="predicted"/>
<gene>
    <name evidence="1" type="ORF">LACFE_CDS0552</name>
</gene>
<accession>A0A1D7ZVY5</accession>
<reference evidence="1 2" key="1">
    <citation type="submission" date="2016-09" db="EMBL/GenBank/DDBJ databases">
        <title>Genome Sequence of the Lactobacillus fermentum strain NCC2970 (CNCM I-5068).</title>
        <authorList>
            <person name="Barretto C."/>
            <person name="Ngom-Bru C."/>
            <person name="Genevaz A."/>
            <person name="Fournier C."/>
            <person name="Moine D."/>
            <person name="Kassam M."/>
            <person name="Iltis A."/>
            <person name="Sagory-Zalkind P."/>
            <person name="Faucherand G."/>
            <person name="Descombes P."/>
            <person name="Duboux S."/>
        </authorList>
    </citation>
    <scope>NUCLEOTIDE SEQUENCE [LARGE SCALE GENOMIC DNA]</scope>
    <source>
        <strain evidence="1 2">NCC2970</strain>
    </source>
</reference>
<evidence type="ECO:0000313" key="2">
    <source>
        <dbReference type="Proteomes" id="UP000094714"/>
    </source>
</evidence>
<name>A0A1D7ZVY5_LIMFE</name>
<dbReference type="AlphaFoldDB" id="A0A1D7ZVY5"/>
<protein>
    <submittedName>
        <fullName evidence="1">Uncharacterized protein</fullName>
    </submittedName>
</protein>
<dbReference type="Proteomes" id="UP000094714">
    <property type="component" value="Chromosome"/>
</dbReference>